<sequence>MTSPGPPTRLVVCRGCCCGTRKKRPGVDHRGQLRRLQALRDPADRPVPVRVSKCLGICFQANVVVVQPSAAGRAAGARPVWLGEFTEDVLIDELDAWIAAGGPGVAAMPESLVPHVTSKDAKKPKKKKRKKIKKQQLKKAKKAKKLQKAERRAKGAGKRGRKHKA</sequence>
<dbReference type="Proteomes" id="UP001596540">
    <property type="component" value="Unassembled WGS sequence"/>
</dbReference>
<proteinExistence type="predicted"/>
<feature type="compositionally biased region" description="Basic residues" evidence="1">
    <location>
        <begin position="122"/>
        <end position="146"/>
    </location>
</feature>
<accession>A0ABW2KHM1</accession>
<feature type="region of interest" description="Disordered" evidence="1">
    <location>
        <begin position="108"/>
        <end position="165"/>
    </location>
</feature>
<protein>
    <submittedName>
        <fullName evidence="2">(2Fe-2S) ferredoxin domain-containing protein</fullName>
    </submittedName>
</protein>
<gene>
    <name evidence="2" type="ORF">ACFQRF_13455</name>
</gene>
<name>A0ABW2KHM1_9ACTN</name>
<comment type="caution">
    <text evidence="2">The sequence shown here is derived from an EMBL/GenBank/DDBJ whole genome shotgun (WGS) entry which is preliminary data.</text>
</comment>
<dbReference type="RefSeq" id="WP_379871413.1">
    <property type="nucleotide sequence ID" value="NZ_JBHTBH010000006.1"/>
</dbReference>
<feature type="compositionally biased region" description="Basic residues" evidence="1">
    <location>
        <begin position="154"/>
        <end position="165"/>
    </location>
</feature>
<reference evidence="3" key="1">
    <citation type="journal article" date="2019" name="Int. J. Syst. Evol. Microbiol.">
        <title>The Global Catalogue of Microorganisms (GCM) 10K type strain sequencing project: providing services to taxonomists for standard genome sequencing and annotation.</title>
        <authorList>
            <consortium name="The Broad Institute Genomics Platform"/>
            <consortium name="The Broad Institute Genome Sequencing Center for Infectious Disease"/>
            <person name="Wu L."/>
            <person name="Ma J."/>
        </authorList>
    </citation>
    <scope>NUCLEOTIDE SEQUENCE [LARGE SCALE GENOMIC DNA]</scope>
    <source>
        <strain evidence="3">CGMCC 4.7382</strain>
    </source>
</reference>
<dbReference type="EMBL" id="JBHTBH010000006">
    <property type="protein sequence ID" value="MFC7328751.1"/>
    <property type="molecule type" value="Genomic_DNA"/>
</dbReference>
<keyword evidence="3" id="KW-1185">Reference proteome</keyword>
<evidence type="ECO:0000313" key="3">
    <source>
        <dbReference type="Proteomes" id="UP001596540"/>
    </source>
</evidence>
<evidence type="ECO:0000313" key="2">
    <source>
        <dbReference type="EMBL" id="MFC7328751.1"/>
    </source>
</evidence>
<organism evidence="2 3">
    <name type="scientific">Marinactinospora rubrisoli</name>
    <dbReference type="NCBI Taxonomy" id="2715399"/>
    <lineage>
        <taxon>Bacteria</taxon>
        <taxon>Bacillati</taxon>
        <taxon>Actinomycetota</taxon>
        <taxon>Actinomycetes</taxon>
        <taxon>Streptosporangiales</taxon>
        <taxon>Nocardiopsidaceae</taxon>
        <taxon>Marinactinospora</taxon>
    </lineage>
</organism>
<evidence type="ECO:0000256" key="1">
    <source>
        <dbReference type="SAM" id="MobiDB-lite"/>
    </source>
</evidence>